<dbReference type="PANTHER" id="PTHR12299:SF17">
    <property type="entry name" value="AT19571P-RELATED"/>
    <property type="match status" value="1"/>
</dbReference>
<keyword evidence="4" id="KW-1185">Reference proteome</keyword>
<dbReference type="EMBL" id="SGPJ01000001">
    <property type="protein sequence ID" value="THH02884.1"/>
    <property type="molecule type" value="Genomic_DNA"/>
</dbReference>
<evidence type="ECO:0000313" key="3">
    <source>
        <dbReference type="EMBL" id="THH02884.1"/>
    </source>
</evidence>
<dbReference type="InterPro" id="IPR006861">
    <property type="entry name" value="HABP4_PAIRBP1-bd"/>
</dbReference>
<feature type="compositionally biased region" description="Basic and acidic residues" evidence="1">
    <location>
        <begin position="97"/>
        <end position="130"/>
    </location>
</feature>
<evidence type="ECO:0000259" key="2">
    <source>
        <dbReference type="SMART" id="SM01233"/>
    </source>
</evidence>
<dbReference type="Pfam" id="PF04774">
    <property type="entry name" value="HABP4_PAI-RBP1"/>
    <property type="match status" value="1"/>
</dbReference>
<comment type="caution">
    <text evidence="3">The sequence shown here is derived from an EMBL/GenBank/DDBJ whole genome shotgun (WGS) entry which is preliminary data.</text>
</comment>
<sequence>MSVASRNAFALLDDDESSRSATPAAPKETTPVAAAPTRGTQRGRGGPAARGGRYYQRGGKPTAARENQNGEAVEEGGEAPKKRFEGEGRGRGRGRGRGGERSDRGDRGRGVRRPFDRHSATGKVDSEKKVHQGWGGDDGNSELKVEAAAETDAQVESFGAVPSTEGWGPEPTSESWAPAADATTAENGAPAAEGEKPEGRQRREREPEEEDNTLTLEEYLKQQKEKELEVVPKLETRKANEGDDSIWKDAVAVTKKDEEESAYFVGKTKANATKARPKKEEKVFLEIDARFERPARGGRGGRGGDRGDRPPRGGRGGRGGRGRGANAGSNTAYKCAHAGFKGAMIETIYIARHGYRLNWVTTVWKSETGLPRDPPLAAFGLTQAEELATYFLSLSVDARPTAIFSSPYYFQTGVACFERANLCGTRSVRMVFASKGGDWVAPSTS</sequence>
<proteinExistence type="predicted"/>
<name>A0A4S4KVV8_9APHY</name>
<protein>
    <recommendedName>
        <fullName evidence="2">Hyaluronan/mRNA-binding protein domain-containing protein</fullName>
    </recommendedName>
</protein>
<gene>
    <name evidence="3" type="ORF">EW026_g30</name>
</gene>
<feature type="compositionally biased region" description="Basic and acidic residues" evidence="1">
    <location>
        <begin position="218"/>
        <end position="242"/>
    </location>
</feature>
<dbReference type="Gene3D" id="6.10.140.1040">
    <property type="match status" value="1"/>
</dbReference>
<dbReference type="SUPFAM" id="SSF53254">
    <property type="entry name" value="Phosphoglycerate mutase-like"/>
    <property type="match status" value="1"/>
</dbReference>
<dbReference type="GO" id="GO:0005634">
    <property type="term" value="C:nucleus"/>
    <property type="evidence" value="ECO:0007669"/>
    <property type="project" value="TreeGrafter"/>
</dbReference>
<reference evidence="3 4" key="1">
    <citation type="submission" date="2019-02" db="EMBL/GenBank/DDBJ databases">
        <title>Genome sequencing of the rare red list fungi Phlebia centrifuga.</title>
        <authorList>
            <person name="Buettner E."/>
            <person name="Kellner H."/>
        </authorList>
    </citation>
    <scope>NUCLEOTIDE SEQUENCE [LARGE SCALE GENOMIC DNA]</scope>
    <source>
        <strain evidence="3 4">DSM 108282</strain>
    </source>
</reference>
<feature type="compositionally biased region" description="Basic and acidic residues" evidence="1">
    <location>
        <begin position="302"/>
        <end position="311"/>
    </location>
</feature>
<feature type="region of interest" description="Disordered" evidence="1">
    <location>
        <begin position="289"/>
        <end position="328"/>
    </location>
</feature>
<dbReference type="GO" id="GO:0003723">
    <property type="term" value="F:RNA binding"/>
    <property type="evidence" value="ECO:0007669"/>
    <property type="project" value="InterPro"/>
</dbReference>
<feature type="compositionally biased region" description="Basic and acidic residues" evidence="1">
    <location>
        <begin position="193"/>
        <end position="206"/>
    </location>
</feature>
<accession>A0A4S4KVV8</accession>
<dbReference type="GO" id="GO:0005737">
    <property type="term" value="C:cytoplasm"/>
    <property type="evidence" value="ECO:0007669"/>
    <property type="project" value="TreeGrafter"/>
</dbReference>
<feature type="compositionally biased region" description="Gly residues" evidence="1">
    <location>
        <begin position="313"/>
        <end position="325"/>
    </location>
</feature>
<feature type="region of interest" description="Disordered" evidence="1">
    <location>
        <begin position="1"/>
        <end position="242"/>
    </location>
</feature>
<dbReference type="Gene3D" id="3.40.50.1240">
    <property type="entry name" value="Phosphoglycerate mutase-like"/>
    <property type="match status" value="1"/>
</dbReference>
<feature type="compositionally biased region" description="Low complexity" evidence="1">
    <location>
        <begin position="50"/>
        <end position="59"/>
    </location>
</feature>
<dbReference type="PANTHER" id="PTHR12299">
    <property type="entry name" value="HYALURONIC ACID-BINDING PROTEIN 4"/>
    <property type="match status" value="1"/>
</dbReference>
<dbReference type="InterPro" id="IPR039764">
    <property type="entry name" value="HABP4/SERBP1-like"/>
</dbReference>
<dbReference type="AlphaFoldDB" id="A0A4S4KVV8"/>
<feature type="compositionally biased region" description="Basic and acidic residues" evidence="1">
    <location>
        <begin position="78"/>
        <end position="90"/>
    </location>
</feature>
<organism evidence="3 4">
    <name type="scientific">Hermanssonia centrifuga</name>
    <dbReference type="NCBI Taxonomy" id="98765"/>
    <lineage>
        <taxon>Eukaryota</taxon>
        <taxon>Fungi</taxon>
        <taxon>Dikarya</taxon>
        <taxon>Basidiomycota</taxon>
        <taxon>Agaricomycotina</taxon>
        <taxon>Agaricomycetes</taxon>
        <taxon>Polyporales</taxon>
        <taxon>Meruliaceae</taxon>
        <taxon>Hermanssonia</taxon>
    </lineage>
</organism>
<feature type="domain" description="Hyaluronan/mRNA-binding protein" evidence="2">
    <location>
        <begin position="111"/>
        <end position="242"/>
    </location>
</feature>
<evidence type="ECO:0000313" key="4">
    <source>
        <dbReference type="Proteomes" id="UP000309038"/>
    </source>
</evidence>
<dbReference type="Proteomes" id="UP000309038">
    <property type="component" value="Unassembled WGS sequence"/>
</dbReference>
<evidence type="ECO:0000256" key="1">
    <source>
        <dbReference type="SAM" id="MobiDB-lite"/>
    </source>
</evidence>
<dbReference type="InterPro" id="IPR029033">
    <property type="entry name" value="His_PPase_superfam"/>
</dbReference>
<dbReference type="SMART" id="SM01233">
    <property type="entry name" value="HABP4_PAI-RBP1"/>
    <property type="match status" value="1"/>
</dbReference>